<dbReference type="RefSeq" id="WP_307274723.1">
    <property type="nucleotide sequence ID" value="NZ_JAUSVX010000006.1"/>
</dbReference>
<accession>A0ABU0J8L1</accession>
<proteinExistence type="predicted"/>
<dbReference type="PANTHER" id="PTHR30432:SF1">
    <property type="entry name" value="DNA-BINDING TRANSCRIPTIONAL DUAL REGULATOR MODE"/>
    <property type="match status" value="1"/>
</dbReference>
<dbReference type="InterPro" id="IPR051815">
    <property type="entry name" value="Molybdate_resp_trans_reg"/>
</dbReference>
<dbReference type="Gene3D" id="1.10.10.10">
    <property type="entry name" value="Winged helix-like DNA-binding domain superfamily/Winged helix DNA-binding domain"/>
    <property type="match status" value="1"/>
</dbReference>
<comment type="caution">
    <text evidence="1">The sequence shown here is derived from an EMBL/GenBank/DDBJ whole genome shotgun (WGS) entry which is preliminary data.</text>
</comment>
<dbReference type="InterPro" id="IPR036390">
    <property type="entry name" value="WH_DNA-bd_sf"/>
</dbReference>
<protein>
    <submittedName>
        <fullName evidence="1">Molybdate transport system regulatory protein</fullName>
    </submittedName>
</protein>
<name>A0ABU0J8L1_9HYPH</name>
<dbReference type="PANTHER" id="PTHR30432">
    <property type="entry name" value="TRANSCRIPTIONAL REGULATOR MODE"/>
    <property type="match status" value="1"/>
</dbReference>
<sequence>MSTRVTLRLDFDEDRRLGPGKIALLEAIHRHGSIAAAGREFGMAYRRAWLLTDELNRMFAQPLVHARGGGKNGGGAELTDLGSKVVTLYREAETKVRASASSEIERLEHCLSLLAPSEAAGGT</sequence>
<dbReference type="SUPFAM" id="SSF46785">
    <property type="entry name" value="Winged helix' DNA-binding domain"/>
    <property type="match status" value="1"/>
</dbReference>
<organism evidence="1 2">
    <name type="scientific">Labrys wisconsinensis</name>
    <dbReference type="NCBI Taxonomy" id="425677"/>
    <lineage>
        <taxon>Bacteria</taxon>
        <taxon>Pseudomonadati</taxon>
        <taxon>Pseudomonadota</taxon>
        <taxon>Alphaproteobacteria</taxon>
        <taxon>Hyphomicrobiales</taxon>
        <taxon>Xanthobacteraceae</taxon>
        <taxon>Labrys</taxon>
    </lineage>
</organism>
<dbReference type="InterPro" id="IPR036388">
    <property type="entry name" value="WH-like_DNA-bd_sf"/>
</dbReference>
<dbReference type="EMBL" id="JAUSVX010000006">
    <property type="protein sequence ID" value="MDQ0470616.1"/>
    <property type="molecule type" value="Genomic_DNA"/>
</dbReference>
<evidence type="ECO:0000313" key="2">
    <source>
        <dbReference type="Proteomes" id="UP001242480"/>
    </source>
</evidence>
<dbReference type="Proteomes" id="UP001242480">
    <property type="component" value="Unassembled WGS sequence"/>
</dbReference>
<gene>
    <name evidence="1" type="ORF">QO011_003635</name>
</gene>
<evidence type="ECO:0000313" key="1">
    <source>
        <dbReference type="EMBL" id="MDQ0470616.1"/>
    </source>
</evidence>
<reference evidence="1 2" key="1">
    <citation type="submission" date="2023-07" db="EMBL/GenBank/DDBJ databases">
        <title>Genomic Encyclopedia of Type Strains, Phase IV (KMG-IV): sequencing the most valuable type-strain genomes for metagenomic binning, comparative biology and taxonomic classification.</title>
        <authorList>
            <person name="Goeker M."/>
        </authorList>
    </citation>
    <scope>NUCLEOTIDE SEQUENCE [LARGE SCALE GENOMIC DNA]</scope>
    <source>
        <strain evidence="1 2">DSM 19619</strain>
    </source>
</reference>
<keyword evidence="2" id="KW-1185">Reference proteome</keyword>